<evidence type="ECO:0000313" key="1">
    <source>
        <dbReference type="EMBL" id="MPN43501.1"/>
    </source>
</evidence>
<name>A0A645HWS7_9ZZZZ</name>
<organism evidence="1">
    <name type="scientific">bioreactor metagenome</name>
    <dbReference type="NCBI Taxonomy" id="1076179"/>
    <lineage>
        <taxon>unclassified sequences</taxon>
        <taxon>metagenomes</taxon>
        <taxon>ecological metagenomes</taxon>
    </lineage>
</organism>
<protein>
    <submittedName>
        <fullName evidence="1">Uncharacterized protein</fullName>
    </submittedName>
</protein>
<reference evidence="1" key="1">
    <citation type="submission" date="2019-08" db="EMBL/GenBank/DDBJ databases">
        <authorList>
            <person name="Kucharzyk K."/>
            <person name="Murdoch R.W."/>
            <person name="Higgins S."/>
            <person name="Loffler F."/>
        </authorList>
    </citation>
    <scope>NUCLEOTIDE SEQUENCE</scope>
</reference>
<sequence length="87" mass="9289">MPLERGFYDLMYSVAADPLPGLEPRGDTQQAHLRIGAGIGSHAPKVGAALGVFLDPHKSGGFVLEPPRLHDLDGLPDIRERGPHKTG</sequence>
<comment type="caution">
    <text evidence="1">The sequence shown here is derived from an EMBL/GenBank/DDBJ whole genome shotgun (WGS) entry which is preliminary data.</text>
</comment>
<accession>A0A645HWS7</accession>
<proteinExistence type="predicted"/>
<dbReference type="AlphaFoldDB" id="A0A645HWS7"/>
<gene>
    <name evidence="1" type="ORF">SDC9_191061</name>
</gene>
<dbReference type="EMBL" id="VSSQ01101937">
    <property type="protein sequence ID" value="MPN43501.1"/>
    <property type="molecule type" value="Genomic_DNA"/>
</dbReference>